<dbReference type="EMBL" id="AJIL01000146">
    <property type="protein sequence ID" value="KNE93080.1"/>
    <property type="molecule type" value="Genomic_DNA"/>
</dbReference>
<feature type="region of interest" description="Disordered" evidence="1">
    <location>
        <begin position="59"/>
        <end position="184"/>
    </location>
</feature>
<organism evidence="2 3">
    <name type="scientific">Puccinia striiformis f. sp. tritici PST-78</name>
    <dbReference type="NCBI Taxonomy" id="1165861"/>
    <lineage>
        <taxon>Eukaryota</taxon>
        <taxon>Fungi</taxon>
        <taxon>Dikarya</taxon>
        <taxon>Basidiomycota</taxon>
        <taxon>Pucciniomycotina</taxon>
        <taxon>Pucciniomycetes</taxon>
        <taxon>Pucciniales</taxon>
        <taxon>Pucciniaceae</taxon>
        <taxon>Puccinia</taxon>
    </lineage>
</organism>
<dbReference type="Proteomes" id="UP000054564">
    <property type="component" value="Unassembled WGS sequence"/>
</dbReference>
<feature type="compositionally biased region" description="Low complexity" evidence="1">
    <location>
        <begin position="268"/>
        <end position="282"/>
    </location>
</feature>
<protein>
    <submittedName>
        <fullName evidence="2">Uncharacterized protein</fullName>
    </submittedName>
</protein>
<accession>A0A0L0V1D9</accession>
<proteinExistence type="predicted"/>
<feature type="region of interest" description="Disordered" evidence="1">
    <location>
        <begin position="268"/>
        <end position="287"/>
    </location>
</feature>
<sequence length="516" mass="55643">MVRRVDARILGLTSQDIITLLRDMDPHICIPSKIIKADLQDLATERLAHVPLEPIASTRRLRRSRVPPGPVLGAPPGRQARASLSPRPASERQRPVRSSRPSLPNPESPADAVIQPETSRHSSPQPGSKRRRPARSSRPSLPNPEGPANAVIRPEPSRSSRPPRPNPRAPAPHEENLRDSVANPRAAYIETTRTETTSVTPDHRRRVVVTVTETVTEPKPPPYFSHEADLQELHNLMLASAPDQAPEPIQSNKGADPAPLIDVETSLTPETSSTAETSPTAPFQHPDLSNELLNSLENLLFIPAEQKACTSSATVETSATASLEHALSNEFLVSLENLLFLPAEPKSCTTTATASSVPLTHHAIDLVALKSPIDNLIVSDLGNTASTQETLDHSHPMEWESALCGTSSAPGPELTQSTRASKYFMDSILNDATSPVQMSLNQLAGMRTEVRPTQAGDFSSFVEDALAKLALCPAQAKKKAETAPEIGLSTLSPLLTTLPGSNSFFHDALSKPHSQI</sequence>
<dbReference type="AlphaFoldDB" id="A0A0L0V1D9"/>
<gene>
    <name evidence="2" type="ORF">PSTG_13571</name>
</gene>
<evidence type="ECO:0000313" key="3">
    <source>
        <dbReference type="Proteomes" id="UP000054564"/>
    </source>
</evidence>
<reference evidence="3" key="1">
    <citation type="submission" date="2014-03" db="EMBL/GenBank/DDBJ databases">
        <title>The Genome Sequence of Puccinia striiformis f. sp. tritici PST-78.</title>
        <authorList>
            <consortium name="The Broad Institute Genome Sequencing Platform"/>
            <person name="Cuomo C."/>
            <person name="Hulbert S."/>
            <person name="Chen X."/>
            <person name="Walker B."/>
            <person name="Young S.K."/>
            <person name="Zeng Q."/>
            <person name="Gargeya S."/>
            <person name="Fitzgerald M."/>
            <person name="Haas B."/>
            <person name="Abouelleil A."/>
            <person name="Alvarado L."/>
            <person name="Arachchi H.M."/>
            <person name="Berlin A.M."/>
            <person name="Chapman S.B."/>
            <person name="Goldberg J."/>
            <person name="Griggs A."/>
            <person name="Gujja S."/>
            <person name="Hansen M."/>
            <person name="Howarth C."/>
            <person name="Imamovic A."/>
            <person name="Larimer J."/>
            <person name="McCowan C."/>
            <person name="Montmayeur A."/>
            <person name="Murphy C."/>
            <person name="Neiman D."/>
            <person name="Pearson M."/>
            <person name="Priest M."/>
            <person name="Roberts A."/>
            <person name="Saif S."/>
            <person name="Shea T."/>
            <person name="Sisk P."/>
            <person name="Sykes S."/>
            <person name="Wortman J."/>
            <person name="Nusbaum C."/>
            <person name="Birren B."/>
        </authorList>
    </citation>
    <scope>NUCLEOTIDE SEQUENCE [LARGE SCALE GENOMIC DNA]</scope>
    <source>
        <strain evidence="3">race PST-78</strain>
    </source>
</reference>
<name>A0A0L0V1D9_9BASI</name>
<comment type="caution">
    <text evidence="2">The sequence shown here is derived from an EMBL/GenBank/DDBJ whole genome shotgun (WGS) entry which is preliminary data.</text>
</comment>
<evidence type="ECO:0000256" key="1">
    <source>
        <dbReference type="SAM" id="MobiDB-lite"/>
    </source>
</evidence>
<keyword evidence="3" id="KW-1185">Reference proteome</keyword>
<evidence type="ECO:0000313" key="2">
    <source>
        <dbReference type="EMBL" id="KNE93080.1"/>
    </source>
</evidence>